<dbReference type="Proteomes" id="UP001148662">
    <property type="component" value="Unassembled WGS sequence"/>
</dbReference>
<evidence type="ECO:0000313" key="2">
    <source>
        <dbReference type="Proteomes" id="UP001148662"/>
    </source>
</evidence>
<accession>A0ACC1TDN0</accession>
<evidence type="ECO:0000313" key="1">
    <source>
        <dbReference type="EMBL" id="KAJ3559061.1"/>
    </source>
</evidence>
<name>A0ACC1TDN0_9APHY</name>
<sequence length="674" mass="72644">MSTSASSNTGGVIQRVTSQQMADVEEGRDRKGVHDSSQGAKAGSNRMEDVPQGFASGVQMNNRAHPPSPISSIPEETTTFGAVDDTVGVSEPHQLNQSPDTRLGEAHSTSGGSLSVPSPDPPHEGSTGVSTGRNTPDLKVLQVKQLHRTIDWRDGLLSPLLSLLLLVVFTALAWTFHFLKIEEQWATRATFAFCFLALIPLEILLNVSAKHLTSYLSEGLGELVEITLENSIEVVLAIFLLIKCELRLLQSTIVGVVTLHLLLVPGTAFLVGGIVMPEQQLEKASSDLNHSLLTMGGICPMIMIRMYAILIPTAYFVALGDSMALNSEAGIKVSADNLLSDATRDKLVVISASLSAFLILVYIASRLYILRPSNHSASDVLWAWNRIPSDSQFAAFEANNTLDSLTASTVTVNKASSHPYGSPSVIGEAPATDSTVTVAGGSHLQSVSGASSSSSTIQVHSRYRHGDHHLPAKGSQWWATVIVLLVTMTVMAITSEFLVESIDHIRTPGPKGIPEEFFGLILLPLASFSAGGISAILDFVQSLYRLFYDRNYKRPSKLVKARPIDISIQFVLFLMPFLVLLGAALNKPITLMFDRFELILLLSAAYLVNNVTIHAMTNWVKGLIMICLYVMIAIVVWFYGGSPAQNALLNCPGSVAEALQNGGASSIFDLNVIP</sequence>
<organism evidence="1 2">
    <name type="scientific">Phlebia brevispora</name>
    <dbReference type="NCBI Taxonomy" id="194682"/>
    <lineage>
        <taxon>Eukaryota</taxon>
        <taxon>Fungi</taxon>
        <taxon>Dikarya</taxon>
        <taxon>Basidiomycota</taxon>
        <taxon>Agaricomycotina</taxon>
        <taxon>Agaricomycetes</taxon>
        <taxon>Polyporales</taxon>
        <taxon>Meruliaceae</taxon>
        <taxon>Phlebia</taxon>
    </lineage>
</organism>
<keyword evidence="2" id="KW-1185">Reference proteome</keyword>
<protein>
    <submittedName>
        <fullName evidence="1">Uncharacterized protein</fullName>
    </submittedName>
</protein>
<gene>
    <name evidence="1" type="ORF">NM688_g568</name>
</gene>
<comment type="caution">
    <text evidence="1">The sequence shown here is derived from an EMBL/GenBank/DDBJ whole genome shotgun (WGS) entry which is preliminary data.</text>
</comment>
<dbReference type="EMBL" id="JANHOG010000048">
    <property type="protein sequence ID" value="KAJ3559061.1"/>
    <property type="molecule type" value="Genomic_DNA"/>
</dbReference>
<proteinExistence type="predicted"/>
<reference evidence="1" key="1">
    <citation type="submission" date="2022-07" db="EMBL/GenBank/DDBJ databases">
        <title>Genome Sequence of Phlebia brevispora.</title>
        <authorList>
            <person name="Buettner E."/>
        </authorList>
    </citation>
    <scope>NUCLEOTIDE SEQUENCE</scope>
    <source>
        <strain evidence="1">MPL23</strain>
    </source>
</reference>